<keyword evidence="4" id="KW-0067">ATP-binding</keyword>
<dbReference type="Gene3D" id="3.40.50.12780">
    <property type="entry name" value="N-terminal domain of ligase-like"/>
    <property type="match status" value="1"/>
</dbReference>
<dbReference type="InterPro" id="IPR020845">
    <property type="entry name" value="AMP-binding_CS"/>
</dbReference>
<feature type="domain" description="AMP-dependent synthetase/ligase" evidence="6">
    <location>
        <begin position="29"/>
        <end position="384"/>
    </location>
</feature>
<proteinExistence type="inferred from homology"/>
<name>A0AAJ1X7I5_9RHOB</name>
<dbReference type="AlphaFoldDB" id="A0AAJ1X7I5"/>
<evidence type="ECO:0000256" key="1">
    <source>
        <dbReference type="ARBA" id="ARBA00006432"/>
    </source>
</evidence>
<feature type="domain" description="AMP-binding enzyme C-terminal" evidence="7">
    <location>
        <begin position="435"/>
        <end position="509"/>
    </location>
</feature>
<dbReference type="FunFam" id="3.30.300.30:FF:000007">
    <property type="entry name" value="4-coumarate--CoA ligase 2"/>
    <property type="match status" value="1"/>
</dbReference>
<reference evidence="8" key="1">
    <citation type="submission" date="2022-07" db="EMBL/GenBank/DDBJ databases">
        <authorList>
            <person name="Otstavnykh N."/>
            <person name="Isaeva M."/>
            <person name="Bystritskaya E."/>
        </authorList>
    </citation>
    <scope>NUCLEOTIDE SEQUENCE</scope>
    <source>
        <strain evidence="8">10Alg 79</strain>
    </source>
</reference>
<dbReference type="EMBL" id="JANFFA010000003">
    <property type="protein sequence ID" value="MDQ2094567.1"/>
    <property type="molecule type" value="Genomic_DNA"/>
</dbReference>
<evidence type="ECO:0000256" key="4">
    <source>
        <dbReference type="ARBA" id="ARBA00022840"/>
    </source>
</evidence>
<organism evidence="8 9">
    <name type="scientific">Rhodalgimonas zhirmunskyi</name>
    <dbReference type="NCBI Taxonomy" id="2964767"/>
    <lineage>
        <taxon>Bacteria</taxon>
        <taxon>Pseudomonadati</taxon>
        <taxon>Pseudomonadota</taxon>
        <taxon>Alphaproteobacteria</taxon>
        <taxon>Rhodobacterales</taxon>
        <taxon>Roseobacteraceae</taxon>
        <taxon>Rhodalgimonas</taxon>
    </lineage>
</organism>
<keyword evidence="9" id="KW-1185">Reference proteome</keyword>
<dbReference type="RefSeq" id="WP_317626194.1">
    <property type="nucleotide sequence ID" value="NZ_JANFFA010000003.1"/>
</dbReference>
<sequence>MNIITSRYPEVALREISITDRLFEGLGDDPNRVMLIDGPTGREVSVEAFRRGVRSLAGGLNARGTGKGAMIALMSPNLPEFATVFHGVAYAGGTVTLVNPTYTASELRHQLKDSGATLLITIPQFLAMAREASEGTEVREIAVIGARPEGADDILTLADLMGAEQEAQTPIDIRNHVLALPYSSGTTGLPKGVMLTHWNLSSNVDQTLGMVDIQPGEATVAFLPFFHIYGLECLLNMALAAGGALITMPRFDLEMFLDLSSRYRTRRMYVVPPVMIALAKHPIVDNYDLSCVEQVNSGAAPLGGDVTDTVERRLGCPSTQGYGMTELSPVSHSTPASEARAGASGLTVPNTECRVVDPATGKDVEPGAEGELWVRGPQVMKGYWNNPKATAETLDADGWLRTGDVVRFDEDGFMYVTDRLKELIKYKGFQVPPAEVEAALITHPKVADVGVIGVPDAEAGELPMAFVVGAGEAPTLEELQAHLEGTLSHYKQVRLLRIVDEIPKAASGKILRRVLREQVKEAEQA</sequence>
<keyword evidence="2" id="KW-0436">Ligase</keyword>
<evidence type="ECO:0000256" key="3">
    <source>
        <dbReference type="ARBA" id="ARBA00022741"/>
    </source>
</evidence>
<evidence type="ECO:0000259" key="6">
    <source>
        <dbReference type="Pfam" id="PF00501"/>
    </source>
</evidence>
<dbReference type="Proteomes" id="UP001227162">
    <property type="component" value="Unassembled WGS sequence"/>
</dbReference>
<dbReference type="SUPFAM" id="SSF56801">
    <property type="entry name" value="Acetyl-CoA synthetase-like"/>
    <property type="match status" value="1"/>
</dbReference>
<dbReference type="Pfam" id="PF13193">
    <property type="entry name" value="AMP-binding_C"/>
    <property type="match status" value="1"/>
</dbReference>
<dbReference type="InterPro" id="IPR025110">
    <property type="entry name" value="AMP-bd_C"/>
</dbReference>
<dbReference type="PROSITE" id="PS00455">
    <property type="entry name" value="AMP_BINDING"/>
    <property type="match status" value="1"/>
</dbReference>
<accession>A0AAJ1X7I5</accession>
<dbReference type="InterPro" id="IPR045851">
    <property type="entry name" value="AMP-bd_C_sf"/>
</dbReference>
<evidence type="ECO:0000259" key="7">
    <source>
        <dbReference type="Pfam" id="PF13193"/>
    </source>
</evidence>
<comment type="similarity">
    <text evidence="1">Belongs to the ATP-dependent AMP-binding enzyme family.</text>
</comment>
<dbReference type="PANTHER" id="PTHR24096:SF149">
    <property type="entry name" value="AMP-BINDING DOMAIN-CONTAINING PROTEIN-RELATED"/>
    <property type="match status" value="1"/>
</dbReference>
<dbReference type="GO" id="GO:0005524">
    <property type="term" value="F:ATP binding"/>
    <property type="evidence" value="ECO:0007669"/>
    <property type="project" value="UniProtKB-KW"/>
</dbReference>
<dbReference type="InterPro" id="IPR000873">
    <property type="entry name" value="AMP-dep_synth/lig_dom"/>
</dbReference>
<keyword evidence="3" id="KW-0547">Nucleotide-binding</keyword>
<dbReference type="Pfam" id="PF00501">
    <property type="entry name" value="AMP-binding"/>
    <property type="match status" value="1"/>
</dbReference>
<comment type="caution">
    <text evidence="8">The sequence shown here is derived from an EMBL/GenBank/DDBJ whole genome shotgun (WGS) entry which is preliminary data.</text>
</comment>
<evidence type="ECO:0000256" key="5">
    <source>
        <dbReference type="SAM" id="MobiDB-lite"/>
    </source>
</evidence>
<reference evidence="8" key="2">
    <citation type="submission" date="2023-04" db="EMBL/GenBank/DDBJ databases">
        <title>'Rhodoalgimonas zhirmunskyi' gen. nov., isolated from a red alga.</title>
        <authorList>
            <person name="Nedashkovskaya O.I."/>
            <person name="Otstavnykh N.Y."/>
            <person name="Bystritskaya E.P."/>
            <person name="Balabanova L.A."/>
            <person name="Isaeva M.P."/>
        </authorList>
    </citation>
    <scope>NUCLEOTIDE SEQUENCE</scope>
    <source>
        <strain evidence="8">10Alg 79</strain>
    </source>
</reference>
<dbReference type="FunFam" id="3.40.50.12780:FF:000003">
    <property type="entry name" value="Long-chain-fatty-acid--CoA ligase FadD"/>
    <property type="match status" value="1"/>
</dbReference>
<dbReference type="PANTHER" id="PTHR24096">
    <property type="entry name" value="LONG-CHAIN-FATTY-ACID--COA LIGASE"/>
    <property type="match status" value="1"/>
</dbReference>
<dbReference type="Gene3D" id="3.30.300.30">
    <property type="match status" value="1"/>
</dbReference>
<protein>
    <submittedName>
        <fullName evidence="8">AMP-binding protein</fullName>
    </submittedName>
</protein>
<gene>
    <name evidence="8" type="ORF">NOI20_10645</name>
</gene>
<dbReference type="GO" id="GO:0016405">
    <property type="term" value="F:CoA-ligase activity"/>
    <property type="evidence" value="ECO:0007669"/>
    <property type="project" value="TreeGrafter"/>
</dbReference>
<feature type="compositionally biased region" description="Polar residues" evidence="5">
    <location>
        <begin position="324"/>
        <end position="336"/>
    </location>
</feature>
<evidence type="ECO:0000313" key="9">
    <source>
        <dbReference type="Proteomes" id="UP001227162"/>
    </source>
</evidence>
<feature type="region of interest" description="Disordered" evidence="5">
    <location>
        <begin position="324"/>
        <end position="344"/>
    </location>
</feature>
<evidence type="ECO:0000313" key="8">
    <source>
        <dbReference type="EMBL" id="MDQ2094567.1"/>
    </source>
</evidence>
<dbReference type="InterPro" id="IPR042099">
    <property type="entry name" value="ANL_N_sf"/>
</dbReference>
<evidence type="ECO:0000256" key="2">
    <source>
        <dbReference type="ARBA" id="ARBA00022598"/>
    </source>
</evidence>